<keyword evidence="1" id="KW-0812">Transmembrane</keyword>
<dbReference type="InterPro" id="IPR037185">
    <property type="entry name" value="EmrE-like"/>
</dbReference>
<organism evidence="2 3">
    <name type="scientific">Pseudomonas petroselini</name>
    <dbReference type="NCBI Taxonomy" id="2899822"/>
    <lineage>
        <taxon>Bacteria</taxon>
        <taxon>Pseudomonadati</taxon>
        <taxon>Pseudomonadota</taxon>
        <taxon>Gammaproteobacteria</taxon>
        <taxon>Pseudomonadales</taxon>
        <taxon>Pseudomonadaceae</taxon>
        <taxon>Pseudomonas</taxon>
    </lineage>
</organism>
<dbReference type="Proteomes" id="UP001154922">
    <property type="component" value="Unassembled WGS sequence"/>
</dbReference>
<keyword evidence="1" id="KW-1133">Transmembrane helix</keyword>
<protein>
    <recommendedName>
        <fullName evidence="4">Chloramphenicol-sensitive protein RarD</fullName>
    </recommendedName>
</protein>
<sequence>MEAQKATSPTHLPAVALSGLAHFLLGASSLYWREFNEISPITLVAYRVILSSATLILIILFLGHFKKLRNITPKSVITHCMASILIAINWGVFIGSSINGYLLESGIGYLLAPFIAIAMGILTFHERLTPQRTLSIFIALSSIVVLIVFSEKLNHGSYLLIGATWGLYTYLKKTTSLDALNGLFLETLFLIVCLTLVAWLFDYPITWPSQLPASSSLIWFAGIVSTAPLIMFSFATNKIPLLLTGLLQFILPLTLLSIGFFFYGQEIPKLSLTLLFTTTGILIALLAYDMLTATSKNKDF</sequence>
<evidence type="ECO:0008006" key="4">
    <source>
        <dbReference type="Google" id="ProtNLM"/>
    </source>
</evidence>
<evidence type="ECO:0000313" key="3">
    <source>
        <dbReference type="Proteomes" id="UP001154922"/>
    </source>
</evidence>
<keyword evidence="3" id="KW-1185">Reference proteome</keyword>
<evidence type="ECO:0000256" key="1">
    <source>
        <dbReference type="SAM" id="Phobius"/>
    </source>
</evidence>
<reference evidence="2 3" key="2">
    <citation type="journal article" date="2023" name="Plant Pathol.">
        <title>Dismantling and reorganizing Pseudomonas marginalis sensu#lato.</title>
        <authorList>
            <person name="Sawada H."/>
            <person name="Fujikawa T."/>
            <person name="Satou M."/>
        </authorList>
    </citation>
    <scope>NUCLEOTIDE SEQUENCE [LARGE SCALE GENOMIC DNA]</scope>
    <source>
        <strain evidence="2 3">MAFF 311096</strain>
    </source>
</reference>
<reference evidence="2 3" key="1">
    <citation type="journal article" date="2022" name="Int. J. Syst. Evol. Microbiol.">
        <title>Pseudomonas petroselini sp. nov., a pathogen causing bacterial rot of parsley in Japan.</title>
        <authorList>
            <person name="Sawada H."/>
            <person name="Fujikawa T."/>
            <person name="Osada S."/>
            <person name="Satou M."/>
        </authorList>
    </citation>
    <scope>NUCLEOTIDE SEQUENCE [LARGE SCALE GENOMIC DNA]</scope>
    <source>
        <strain evidence="2 3">MAFF 311096</strain>
    </source>
</reference>
<feature type="transmembrane region" description="Helical" evidence="1">
    <location>
        <begin position="241"/>
        <end position="264"/>
    </location>
</feature>
<proteinExistence type="predicted"/>
<feature type="transmembrane region" description="Helical" evidence="1">
    <location>
        <begin position="270"/>
        <end position="288"/>
    </location>
</feature>
<keyword evidence="1" id="KW-0472">Membrane</keyword>
<feature type="transmembrane region" description="Helical" evidence="1">
    <location>
        <begin position="106"/>
        <end position="125"/>
    </location>
</feature>
<comment type="caution">
    <text evidence="2">The sequence shown here is derived from an EMBL/GenBank/DDBJ whole genome shotgun (WGS) entry which is preliminary data.</text>
</comment>
<evidence type="ECO:0000313" key="2">
    <source>
        <dbReference type="EMBL" id="MCD7039554.1"/>
    </source>
</evidence>
<feature type="transmembrane region" description="Helical" evidence="1">
    <location>
        <begin position="213"/>
        <end position="234"/>
    </location>
</feature>
<dbReference type="EMBL" id="JAJOZI010000071">
    <property type="protein sequence ID" value="MCD7039554.1"/>
    <property type="molecule type" value="Genomic_DNA"/>
</dbReference>
<feature type="transmembrane region" description="Helical" evidence="1">
    <location>
        <begin position="183"/>
        <end position="201"/>
    </location>
</feature>
<feature type="transmembrane region" description="Helical" evidence="1">
    <location>
        <begin position="132"/>
        <end position="149"/>
    </location>
</feature>
<accession>A0ABS8QUZ1</accession>
<dbReference type="SUPFAM" id="SSF103481">
    <property type="entry name" value="Multidrug resistance efflux transporter EmrE"/>
    <property type="match status" value="1"/>
</dbReference>
<dbReference type="RefSeq" id="WP_231808625.1">
    <property type="nucleotide sequence ID" value="NZ_JAJOZG010000148.1"/>
</dbReference>
<feature type="transmembrane region" description="Helical" evidence="1">
    <location>
        <begin position="76"/>
        <end position="94"/>
    </location>
</feature>
<feature type="transmembrane region" description="Helical" evidence="1">
    <location>
        <begin position="12"/>
        <end position="32"/>
    </location>
</feature>
<gene>
    <name evidence="2" type="ORF">LRQ20_14600</name>
</gene>
<feature type="transmembrane region" description="Helical" evidence="1">
    <location>
        <begin position="44"/>
        <end position="64"/>
    </location>
</feature>
<name>A0ABS8QUZ1_9PSED</name>